<name>A0ABW2T807_9ACTN</name>
<organism evidence="3 4">
    <name type="scientific">Streptosporangium amethystogenes subsp. fukuiense</name>
    <dbReference type="NCBI Taxonomy" id="698418"/>
    <lineage>
        <taxon>Bacteria</taxon>
        <taxon>Bacillati</taxon>
        <taxon>Actinomycetota</taxon>
        <taxon>Actinomycetes</taxon>
        <taxon>Streptosporangiales</taxon>
        <taxon>Streptosporangiaceae</taxon>
        <taxon>Streptosporangium</taxon>
    </lineage>
</organism>
<feature type="chain" id="PRO_5046990473" description="Secreted protein" evidence="2">
    <location>
        <begin position="24"/>
        <end position="173"/>
    </location>
</feature>
<comment type="caution">
    <text evidence="3">The sequence shown here is derived from an EMBL/GenBank/DDBJ whole genome shotgun (WGS) entry which is preliminary data.</text>
</comment>
<evidence type="ECO:0008006" key="5">
    <source>
        <dbReference type="Google" id="ProtNLM"/>
    </source>
</evidence>
<sequence length="173" mass="18141">MRLRTHHAPVALLMALILTGCGAAPETGTVASAGGGAKQAGSSAAPTLSREEKGVRFAQCMRENGVPMEDPEGGRIQLKFDKDGGVDRSTVDKAMQACQEFSPQGDRSGAADPEAEERGRAYAACMRENGLEGFPDPKPGQRGIMITPEIGEDPDFPAAQQKCQDIMAAGGPR</sequence>
<accession>A0ABW2T807</accession>
<protein>
    <recommendedName>
        <fullName evidence="5">Secreted protein</fullName>
    </recommendedName>
</protein>
<feature type="region of interest" description="Disordered" evidence="1">
    <location>
        <begin position="31"/>
        <end position="52"/>
    </location>
</feature>
<gene>
    <name evidence="3" type="ORF">ACFQVD_31675</name>
</gene>
<dbReference type="RefSeq" id="WP_343970471.1">
    <property type="nucleotide sequence ID" value="NZ_BAAAGK010000087.1"/>
</dbReference>
<reference evidence="4" key="1">
    <citation type="journal article" date="2019" name="Int. J. Syst. Evol. Microbiol.">
        <title>The Global Catalogue of Microorganisms (GCM) 10K type strain sequencing project: providing services to taxonomists for standard genome sequencing and annotation.</title>
        <authorList>
            <consortium name="The Broad Institute Genomics Platform"/>
            <consortium name="The Broad Institute Genome Sequencing Center for Infectious Disease"/>
            <person name="Wu L."/>
            <person name="Ma J."/>
        </authorList>
    </citation>
    <scope>NUCLEOTIDE SEQUENCE [LARGE SCALE GENOMIC DNA]</scope>
    <source>
        <strain evidence="4">JCM 10083</strain>
    </source>
</reference>
<dbReference type="PROSITE" id="PS51257">
    <property type="entry name" value="PROKAR_LIPOPROTEIN"/>
    <property type="match status" value="1"/>
</dbReference>
<keyword evidence="2" id="KW-0732">Signal</keyword>
<dbReference type="EMBL" id="JBHTEE010000001">
    <property type="protein sequence ID" value="MFC7604677.1"/>
    <property type="molecule type" value="Genomic_DNA"/>
</dbReference>
<proteinExistence type="predicted"/>
<feature type="signal peptide" evidence="2">
    <location>
        <begin position="1"/>
        <end position="23"/>
    </location>
</feature>
<feature type="region of interest" description="Disordered" evidence="1">
    <location>
        <begin position="99"/>
        <end position="173"/>
    </location>
</feature>
<evidence type="ECO:0000256" key="2">
    <source>
        <dbReference type="SAM" id="SignalP"/>
    </source>
</evidence>
<dbReference type="Proteomes" id="UP001596514">
    <property type="component" value="Unassembled WGS sequence"/>
</dbReference>
<keyword evidence="4" id="KW-1185">Reference proteome</keyword>
<evidence type="ECO:0000313" key="3">
    <source>
        <dbReference type="EMBL" id="MFC7604677.1"/>
    </source>
</evidence>
<evidence type="ECO:0000313" key="4">
    <source>
        <dbReference type="Proteomes" id="UP001596514"/>
    </source>
</evidence>
<evidence type="ECO:0000256" key="1">
    <source>
        <dbReference type="SAM" id="MobiDB-lite"/>
    </source>
</evidence>